<gene>
    <name evidence="1" type="ORF">QR680_006987</name>
</gene>
<keyword evidence="2" id="KW-1185">Reference proteome</keyword>
<organism evidence="1 2">
    <name type="scientific">Steinernema hermaphroditum</name>
    <dbReference type="NCBI Taxonomy" id="289476"/>
    <lineage>
        <taxon>Eukaryota</taxon>
        <taxon>Metazoa</taxon>
        <taxon>Ecdysozoa</taxon>
        <taxon>Nematoda</taxon>
        <taxon>Chromadorea</taxon>
        <taxon>Rhabditida</taxon>
        <taxon>Tylenchina</taxon>
        <taxon>Panagrolaimomorpha</taxon>
        <taxon>Strongyloidoidea</taxon>
        <taxon>Steinernematidae</taxon>
        <taxon>Steinernema</taxon>
    </lineage>
</organism>
<protein>
    <submittedName>
        <fullName evidence="1">Uncharacterized protein</fullName>
    </submittedName>
</protein>
<dbReference type="Gene3D" id="3.30.505.10">
    <property type="entry name" value="SH2 domain"/>
    <property type="match status" value="1"/>
</dbReference>
<evidence type="ECO:0000313" key="1">
    <source>
        <dbReference type="EMBL" id="KAK0413779.1"/>
    </source>
</evidence>
<name>A0AA39LYA7_9BILA</name>
<reference evidence="1" key="1">
    <citation type="submission" date="2023-06" db="EMBL/GenBank/DDBJ databases">
        <title>Genomic analysis of the entomopathogenic nematode Steinernema hermaphroditum.</title>
        <authorList>
            <person name="Schwarz E.M."/>
            <person name="Heppert J.K."/>
            <person name="Baniya A."/>
            <person name="Schwartz H.T."/>
            <person name="Tan C.-H."/>
            <person name="Antoshechkin I."/>
            <person name="Sternberg P.W."/>
            <person name="Goodrich-Blair H."/>
            <person name="Dillman A.R."/>
        </authorList>
    </citation>
    <scope>NUCLEOTIDE SEQUENCE</scope>
    <source>
        <strain evidence="1">PS9179</strain>
        <tissue evidence="1">Whole animal</tissue>
    </source>
</reference>
<evidence type="ECO:0000313" key="2">
    <source>
        <dbReference type="Proteomes" id="UP001175271"/>
    </source>
</evidence>
<sequence length="90" mass="10589">MENKPQQQHQKQGRLESQEWYMGMLTRYDVKLFDSVPDLVENYHHHSIPNGDVRLRDPVKRPRWFLKHEHLSSRGSFTSGVGGIEDKMGN</sequence>
<dbReference type="InterPro" id="IPR036860">
    <property type="entry name" value="SH2_dom_sf"/>
</dbReference>
<dbReference type="Proteomes" id="UP001175271">
    <property type="component" value="Unassembled WGS sequence"/>
</dbReference>
<comment type="caution">
    <text evidence="1">The sequence shown here is derived from an EMBL/GenBank/DDBJ whole genome shotgun (WGS) entry which is preliminary data.</text>
</comment>
<accession>A0AA39LYA7</accession>
<dbReference type="EMBL" id="JAUCMV010000003">
    <property type="protein sequence ID" value="KAK0413779.1"/>
    <property type="molecule type" value="Genomic_DNA"/>
</dbReference>
<proteinExistence type="predicted"/>
<dbReference type="AlphaFoldDB" id="A0AA39LYA7"/>
<dbReference type="SUPFAM" id="SSF55550">
    <property type="entry name" value="SH2 domain"/>
    <property type="match status" value="1"/>
</dbReference>